<gene>
    <name evidence="2" type="ORF">ElyMa_000118700</name>
</gene>
<dbReference type="Gene3D" id="1.20.1370.30">
    <property type="match status" value="1"/>
</dbReference>
<dbReference type="InterPro" id="IPR046346">
    <property type="entry name" value="Aminoacid_DH-like_N_sf"/>
</dbReference>
<dbReference type="SUPFAM" id="SSF53223">
    <property type="entry name" value="Aminoacid dehydrogenase-like, N-terminal domain"/>
    <property type="match status" value="1"/>
</dbReference>
<keyword evidence="3" id="KW-1185">Reference proteome</keyword>
<dbReference type="InterPro" id="IPR012301">
    <property type="entry name" value="Malic_N_dom"/>
</dbReference>
<evidence type="ECO:0000259" key="1">
    <source>
        <dbReference type="Pfam" id="PF00390"/>
    </source>
</evidence>
<dbReference type="PANTHER" id="PTHR23406:SF90">
    <property type="entry name" value="MALIC ENZYME-RELATED"/>
    <property type="match status" value="1"/>
</dbReference>
<dbReference type="GO" id="GO:0005739">
    <property type="term" value="C:mitochondrion"/>
    <property type="evidence" value="ECO:0007669"/>
    <property type="project" value="TreeGrafter"/>
</dbReference>
<feature type="domain" description="Malic enzyme N-terminal" evidence="1">
    <location>
        <begin position="92"/>
        <end position="134"/>
    </location>
</feature>
<sequence>MAENGVKGSGSASSTNKDVQVGRPKIRGVDIMRDPILNKGMAFTLQERQLLGIHGLLPPALLDQDQQVYQAMQNFYRWSNDLDRYIFMMGLQDRCEKLFYRVVTENIDLMMPIIYTPTVGLACQKYGMVFRKPR</sequence>
<comment type="caution">
    <text evidence="2">The sequence shown here is derived from an EMBL/GenBank/DDBJ whole genome shotgun (WGS) entry which is preliminary data.</text>
</comment>
<protein>
    <submittedName>
        <fullName evidence="2">NADP-dependent malic enzyme-like</fullName>
    </submittedName>
</protein>
<organism evidence="2 3">
    <name type="scientific">Elysia marginata</name>
    <dbReference type="NCBI Taxonomy" id="1093978"/>
    <lineage>
        <taxon>Eukaryota</taxon>
        <taxon>Metazoa</taxon>
        <taxon>Spiralia</taxon>
        <taxon>Lophotrochozoa</taxon>
        <taxon>Mollusca</taxon>
        <taxon>Gastropoda</taxon>
        <taxon>Heterobranchia</taxon>
        <taxon>Euthyneura</taxon>
        <taxon>Panpulmonata</taxon>
        <taxon>Sacoglossa</taxon>
        <taxon>Placobranchoidea</taxon>
        <taxon>Plakobranchidae</taxon>
        <taxon>Elysia</taxon>
    </lineage>
</organism>
<proteinExistence type="predicted"/>
<dbReference type="AlphaFoldDB" id="A0AAV4EMD0"/>
<dbReference type="EMBL" id="BMAT01000221">
    <property type="protein sequence ID" value="GFR61984.1"/>
    <property type="molecule type" value="Genomic_DNA"/>
</dbReference>
<reference evidence="2 3" key="1">
    <citation type="journal article" date="2021" name="Elife">
        <title>Chloroplast acquisition without the gene transfer in kleptoplastic sea slugs, Plakobranchus ocellatus.</title>
        <authorList>
            <person name="Maeda T."/>
            <person name="Takahashi S."/>
            <person name="Yoshida T."/>
            <person name="Shimamura S."/>
            <person name="Takaki Y."/>
            <person name="Nagai Y."/>
            <person name="Toyoda A."/>
            <person name="Suzuki Y."/>
            <person name="Arimoto A."/>
            <person name="Ishii H."/>
            <person name="Satoh N."/>
            <person name="Nishiyama T."/>
            <person name="Hasebe M."/>
            <person name="Maruyama T."/>
            <person name="Minagawa J."/>
            <person name="Obokata J."/>
            <person name="Shigenobu S."/>
        </authorList>
    </citation>
    <scope>NUCLEOTIDE SEQUENCE [LARGE SCALE GENOMIC DNA]</scope>
</reference>
<evidence type="ECO:0000313" key="2">
    <source>
        <dbReference type="EMBL" id="GFR61984.1"/>
    </source>
</evidence>
<dbReference type="PANTHER" id="PTHR23406">
    <property type="entry name" value="MALIC ENZYME-RELATED"/>
    <property type="match status" value="1"/>
</dbReference>
<dbReference type="Pfam" id="PF00390">
    <property type="entry name" value="malic"/>
    <property type="match status" value="1"/>
</dbReference>
<accession>A0AAV4EMD0</accession>
<dbReference type="Proteomes" id="UP000762676">
    <property type="component" value="Unassembled WGS sequence"/>
</dbReference>
<dbReference type="GO" id="GO:0004473">
    <property type="term" value="F:malate dehydrogenase (decarboxylating) (NADP+) activity"/>
    <property type="evidence" value="ECO:0007669"/>
    <property type="project" value="TreeGrafter"/>
</dbReference>
<dbReference type="GO" id="GO:0006108">
    <property type="term" value="P:malate metabolic process"/>
    <property type="evidence" value="ECO:0007669"/>
    <property type="project" value="TreeGrafter"/>
</dbReference>
<name>A0AAV4EMD0_9GAST</name>
<evidence type="ECO:0000313" key="3">
    <source>
        <dbReference type="Proteomes" id="UP000762676"/>
    </source>
</evidence>